<dbReference type="SUPFAM" id="SSF51735">
    <property type="entry name" value="NAD(P)-binding Rossmann-fold domains"/>
    <property type="match status" value="1"/>
</dbReference>
<proteinExistence type="predicted"/>
<evidence type="ECO:0000259" key="1">
    <source>
        <dbReference type="Pfam" id="PF01370"/>
    </source>
</evidence>
<dbReference type="RefSeq" id="WP_183654102.1">
    <property type="nucleotide sequence ID" value="NZ_BAAAXX010000019.1"/>
</dbReference>
<evidence type="ECO:0000313" key="2">
    <source>
        <dbReference type="EMBL" id="MBB3730012.1"/>
    </source>
</evidence>
<dbReference type="InterPro" id="IPR001509">
    <property type="entry name" value="Epimerase_deHydtase"/>
</dbReference>
<dbReference type="InterPro" id="IPR051783">
    <property type="entry name" value="NAD(P)-dependent_oxidoreduct"/>
</dbReference>
<dbReference type="Proteomes" id="UP000579945">
    <property type="component" value="Unassembled WGS sequence"/>
</dbReference>
<organism evidence="2 3">
    <name type="scientific">Nonomuraea dietziae</name>
    <dbReference type="NCBI Taxonomy" id="65515"/>
    <lineage>
        <taxon>Bacteria</taxon>
        <taxon>Bacillati</taxon>
        <taxon>Actinomycetota</taxon>
        <taxon>Actinomycetes</taxon>
        <taxon>Streptosporangiales</taxon>
        <taxon>Streptosporangiaceae</taxon>
        <taxon>Nonomuraea</taxon>
    </lineage>
</organism>
<gene>
    <name evidence="2" type="ORF">FHR33_005872</name>
</gene>
<dbReference type="GeneID" id="95392179"/>
<protein>
    <submittedName>
        <fullName evidence="2">Nucleoside-diphosphate-sugar epimerase</fullName>
    </submittedName>
</protein>
<reference evidence="2 3" key="1">
    <citation type="submission" date="2020-08" db="EMBL/GenBank/DDBJ databases">
        <title>Sequencing the genomes of 1000 actinobacteria strains.</title>
        <authorList>
            <person name="Klenk H.-P."/>
        </authorList>
    </citation>
    <scope>NUCLEOTIDE SEQUENCE [LARGE SCALE GENOMIC DNA]</scope>
    <source>
        <strain evidence="2 3">DSM 44320</strain>
    </source>
</reference>
<dbReference type="Gene3D" id="3.40.50.720">
    <property type="entry name" value="NAD(P)-binding Rossmann-like Domain"/>
    <property type="match status" value="1"/>
</dbReference>
<feature type="domain" description="NAD-dependent epimerase/dehydratase" evidence="1">
    <location>
        <begin position="3"/>
        <end position="211"/>
    </location>
</feature>
<dbReference type="EMBL" id="JACIBV010000001">
    <property type="protein sequence ID" value="MBB3730012.1"/>
    <property type="molecule type" value="Genomic_DNA"/>
</dbReference>
<dbReference type="Pfam" id="PF01370">
    <property type="entry name" value="Epimerase"/>
    <property type="match status" value="1"/>
</dbReference>
<evidence type="ECO:0000313" key="3">
    <source>
        <dbReference type="Proteomes" id="UP000579945"/>
    </source>
</evidence>
<dbReference type="PANTHER" id="PTHR48079">
    <property type="entry name" value="PROTEIN YEEZ"/>
    <property type="match status" value="1"/>
</dbReference>
<comment type="caution">
    <text evidence="2">The sequence shown here is derived from an EMBL/GenBank/DDBJ whole genome shotgun (WGS) entry which is preliminary data.</text>
</comment>
<accession>A0A7W5YQU6</accession>
<keyword evidence="3" id="KW-1185">Reference proteome</keyword>
<dbReference type="PANTHER" id="PTHR48079:SF6">
    <property type="entry name" value="NAD(P)-BINDING DOMAIN-CONTAINING PROTEIN-RELATED"/>
    <property type="match status" value="1"/>
</dbReference>
<dbReference type="InterPro" id="IPR036291">
    <property type="entry name" value="NAD(P)-bd_dom_sf"/>
</dbReference>
<dbReference type="GO" id="GO:0004029">
    <property type="term" value="F:aldehyde dehydrogenase (NAD+) activity"/>
    <property type="evidence" value="ECO:0007669"/>
    <property type="project" value="TreeGrafter"/>
</dbReference>
<sequence length="289" mass="30234">MRVLVTGASGTIGGAAARALLRRGHQVVGVVRAVGQAVPEGVEPLVADLFEAGAAAAAAEGVDGAVHAASTNDERAGEFDRVVVRALLDRFAGTGRPLVYTSGLWLHGDTGGVPAAEDAPFDPPSVVAWRPELERMVAEAADGVRTVRIRPGLVYGHGRGYVPAVLAPQEAPGGGLVVRHFGAGDNRWAVVHADDLGELYALALEAAPAGSVYLGVTEDPVRVADAAQVVADRHGARVEAWDPEDAERYWGVMVQPFLLDQVATAARARSELGWRPHHPSLLEELKQGG</sequence>
<name>A0A7W5YQU6_9ACTN</name>
<dbReference type="GO" id="GO:0005737">
    <property type="term" value="C:cytoplasm"/>
    <property type="evidence" value="ECO:0007669"/>
    <property type="project" value="TreeGrafter"/>
</dbReference>
<dbReference type="AlphaFoldDB" id="A0A7W5YQU6"/>